<name>A0ABX3EIY0_9BACL</name>
<dbReference type="Gene3D" id="1.10.357.10">
    <property type="entry name" value="Tetracycline Repressor, domain 2"/>
    <property type="match status" value="1"/>
</dbReference>
<evidence type="ECO:0000259" key="3">
    <source>
        <dbReference type="PROSITE" id="PS50977"/>
    </source>
</evidence>
<dbReference type="InterPro" id="IPR009057">
    <property type="entry name" value="Homeodomain-like_sf"/>
</dbReference>
<evidence type="ECO:0000256" key="1">
    <source>
        <dbReference type="ARBA" id="ARBA00023125"/>
    </source>
</evidence>
<dbReference type="InterPro" id="IPR050624">
    <property type="entry name" value="HTH-type_Tx_Regulator"/>
</dbReference>
<comment type="caution">
    <text evidence="4">The sequence shown here is derived from an EMBL/GenBank/DDBJ whole genome shotgun (WGS) entry which is preliminary data.</text>
</comment>
<keyword evidence="5" id="KW-1185">Reference proteome</keyword>
<keyword evidence="1 2" id="KW-0238">DNA-binding</keyword>
<dbReference type="SUPFAM" id="SSF46689">
    <property type="entry name" value="Homeodomain-like"/>
    <property type="match status" value="1"/>
</dbReference>
<feature type="DNA-binding region" description="H-T-H motif" evidence="2">
    <location>
        <begin position="37"/>
        <end position="56"/>
    </location>
</feature>
<proteinExistence type="predicted"/>
<dbReference type="Pfam" id="PF00440">
    <property type="entry name" value="TetR_N"/>
    <property type="match status" value="1"/>
</dbReference>
<sequence length="197" mass="23294">MKYDLSKKATKGAQRTLDAFSAAMFQILSGKSFYEITVNELCQQSNYPRATFYNYFDDKYDLLNYCWQCLYKQIHLEEYENLSPEERLSVFFDRAYDFVEANQTRLKQILKSNTEEKVLLLHFRIHLGAKLREIFYLGGCIERYALPYELVADHYCNTILLILEWRFLKENDCPKAQALQYLNLLLGALNMNEKKGV</sequence>
<accession>A0ABX3EIY0</accession>
<evidence type="ECO:0000256" key="2">
    <source>
        <dbReference type="PROSITE-ProRule" id="PRU00335"/>
    </source>
</evidence>
<protein>
    <submittedName>
        <fullName evidence="4">Transcriptional regulator</fullName>
    </submittedName>
</protein>
<dbReference type="PROSITE" id="PS50977">
    <property type="entry name" value="HTH_TETR_2"/>
    <property type="match status" value="1"/>
</dbReference>
<dbReference type="Proteomes" id="UP000186058">
    <property type="component" value="Unassembled WGS sequence"/>
</dbReference>
<gene>
    <name evidence="4" type="ORF">A3844_20990</name>
</gene>
<dbReference type="RefSeq" id="WP_074108416.1">
    <property type="nucleotide sequence ID" value="NZ_LVWI01000057.1"/>
</dbReference>
<evidence type="ECO:0000313" key="5">
    <source>
        <dbReference type="Proteomes" id="UP000186058"/>
    </source>
</evidence>
<dbReference type="EMBL" id="LVWI01000057">
    <property type="protein sequence ID" value="OKP83957.1"/>
    <property type="molecule type" value="Genomic_DNA"/>
</dbReference>
<feature type="domain" description="HTH tetR-type" evidence="3">
    <location>
        <begin position="14"/>
        <end position="74"/>
    </location>
</feature>
<evidence type="ECO:0000313" key="4">
    <source>
        <dbReference type="EMBL" id="OKP83957.1"/>
    </source>
</evidence>
<reference evidence="4 5" key="1">
    <citation type="submission" date="2016-03" db="EMBL/GenBank/DDBJ databases">
        <authorList>
            <person name="Sant'Anna F.H."/>
            <person name="Ambrosini A."/>
            <person name="Souza R."/>
            <person name="Bach E."/>
            <person name="Fernandes G."/>
            <person name="Balsanelli E."/>
            <person name="Baura V.A."/>
            <person name="Souza E.M."/>
            <person name="Passaglia L."/>
        </authorList>
    </citation>
    <scope>NUCLEOTIDE SEQUENCE [LARGE SCALE GENOMIC DNA]</scope>
    <source>
        <strain evidence="4 5">P26E</strain>
    </source>
</reference>
<organism evidence="4 5">
    <name type="scientific">Paenibacillus helianthi</name>
    <dbReference type="NCBI Taxonomy" id="1349432"/>
    <lineage>
        <taxon>Bacteria</taxon>
        <taxon>Bacillati</taxon>
        <taxon>Bacillota</taxon>
        <taxon>Bacilli</taxon>
        <taxon>Bacillales</taxon>
        <taxon>Paenibacillaceae</taxon>
        <taxon>Paenibacillus</taxon>
    </lineage>
</organism>
<dbReference type="InterPro" id="IPR001647">
    <property type="entry name" value="HTH_TetR"/>
</dbReference>
<dbReference type="PANTHER" id="PTHR43479">
    <property type="entry name" value="ACREF/ENVCD OPERON REPRESSOR-RELATED"/>
    <property type="match status" value="1"/>
</dbReference>
<dbReference type="PANTHER" id="PTHR43479:SF16">
    <property type="entry name" value="HTH TETR-TYPE DOMAIN-CONTAINING PROTEIN"/>
    <property type="match status" value="1"/>
</dbReference>